<keyword evidence="2" id="KW-1185">Reference proteome</keyword>
<proteinExistence type="predicted"/>
<name>A0A507BIB9_9PEZI</name>
<dbReference type="OrthoDB" id="4455015at2759"/>
<dbReference type="InParanoid" id="A0A507BIB9"/>
<gene>
    <name evidence="1" type="ORF">E0L32_004057</name>
</gene>
<dbReference type="GeneID" id="41971504"/>
<evidence type="ECO:0000313" key="1">
    <source>
        <dbReference type="EMBL" id="TPX16408.1"/>
    </source>
</evidence>
<dbReference type="AlphaFoldDB" id="A0A507BIB9"/>
<accession>A0A507BIB9</accession>
<protein>
    <submittedName>
        <fullName evidence="1">Uncharacterized protein</fullName>
    </submittedName>
</protein>
<dbReference type="EMBL" id="SKBQ01000018">
    <property type="protein sequence ID" value="TPX16408.1"/>
    <property type="molecule type" value="Genomic_DNA"/>
</dbReference>
<dbReference type="RefSeq" id="XP_030998119.1">
    <property type="nucleotide sequence ID" value="XM_031138425.1"/>
</dbReference>
<comment type="caution">
    <text evidence="1">The sequence shown here is derived from an EMBL/GenBank/DDBJ whole genome shotgun (WGS) entry which is preliminary data.</text>
</comment>
<dbReference type="Proteomes" id="UP000319257">
    <property type="component" value="Unassembled WGS sequence"/>
</dbReference>
<organism evidence="1 2">
    <name type="scientific">Thyridium curvatum</name>
    <dbReference type="NCBI Taxonomy" id="1093900"/>
    <lineage>
        <taxon>Eukaryota</taxon>
        <taxon>Fungi</taxon>
        <taxon>Dikarya</taxon>
        <taxon>Ascomycota</taxon>
        <taxon>Pezizomycotina</taxon>
        <taxon>Sordariomycetes</taxon>
        <taxon>Sordariomycetidae</taxon>
        <taxon>Thyridiales</taxon>
        <taxon>Thyridiaceae</taxon>
        <taxon>Thyridium</taxon>
    </lineage>
</organism>
<sequence>MIGILEKAREVSREYSKAQPFTNLDMFEALLHRRGSLAAFVQDPASLKKLCPVLRTDADATSFLERTPAGTCTVNIIHWADRLQEKYPDEFEFLFFNTGNHWVALCPKSMVLLDSISKFGAVRLEKDAPCHWIASEEAQNPGSQRLEWGWDGKELTVTNRRGKERANDQADYITSASIDGISVAFCGQ</sequence>
<reference evidence="1 2" key="1">
    <citation type="submission" date="2019-06" db="EMBL/GenBank/DDBJ databases">
        <title>Draft genome sequence of the filamentous fungus Phialemoniopsis curvata isolated from diesel fuel.</title>
        <authorList>
            <person name="Varaljay V.A."/>
            <person name="Lyon W.J."/>
            <person name="Crouch A.L."/>
            <person name="Drake C.E."/>
            <person name="Hollomon J.M."/>
            <person name="Nadeau L.J."/>
            <person name="Nunn H.S."/>
            <person name="Stevenson B.S."/>
            <person name="Bojanowski C.L."/>
            <person name="Crookes-Goodson W.J."/>
        </authorList>
    </citation>
    <scope>NUCLEOTIDE SEQUENCE [LARGE SCALE GENOMIC DNA]</scope>
    <source>
        <strain evidence="1 2">D216</strain>
    </source>
</reference>
<evidence type="ECO:0000313" key="2">
    <source>
        <dbReference type="Proteomes" id="UP000319257"/>
    </source>
</evidence>